<dbReference type="RefSeq" id="WP_369147071.1">
    <property type="nucleotide sequence ID" value="NZ_CP163444.1"/>
</dbReference>
<sequence>MIVAVLLSAAYLAAGLAYARWGPVDFDEYEAPNALACVTVLTGPVVLLVSAPVYLVGRLARFAREAGR</sequence>
<protein>
    <submittedName>
        <fullName evidence="2">Uncharacterized protein</fullName>
    </submittedName>
</protein>
<reference evidence="2" key="1">
    <citation type="submission" date="2024-07" db="EMBL/GenBank/DDBJ databases">
        <authorList>
            <person name="Yu S.T."/>
        </authorList>
    </citation>
    <scope>NUCLEOTIDE SEQUENCE</scope>
    <source>
        <strain evidence="2">R44</strain>
    </source>
</reference>
<gene>
    <name evidence="2" type="ORF">AB5J54_30295</name>
</gene>
<name>A0AB39T4M4_9ACTN</name>
<keyword evidence="1" id="KW-1133">Transmembrane helix</keyword>
<keyword evidence="1" id="KW-0812">Transmembrane</keyword>
<dbReference type="AlphaFoldDB" id="A0AB39T4M4"/>
<feature type="transmembrane region" description="Helical" evidence="1">
    <location>
        <begin position="35"/>
        <end position="56"/>
    </location>
</feature>
<organism evidence="2">
    <name type="scientific">Streptomyces sp. R44</name>
    <dbReference type="NCBI Taxonomy" id="3238633"/>
    <lineage>
        <taxon>Bacteria</taxon>
        <taxon>Bacillati</taxon>
        <taxon>Actinomycetota</taxon>
        <taxon>Actinomycetes</taxon>
        <taxon>Kitasatosporales</taxon>
        <taxon>Streptomycetaceae</taxon>
        <taxon>Streptomyces</taxon>
    </lineage>
</organism>
<evidence type="ECO:0000313" key="2">
    <source>
        <dbReference type="EMBL" id="XDQ74548.1"/>
    </source>
</evidence>
<accession>A0AB39T4M4</accession>
<evidence type="ECO:0000256" key="1">
    <source>
        <dbReference type="SAM" id="Phobius"/>
    </source>
</evidence>
<proteinExistence type="predicted"/>
<dbReference type="EMBL" id="CP163444">
    <property type="protein sequence ID" value="XDQ74548.1"/>
    <property type="molecule type" value="Genomic_DNA"/>
</dbReference>
<keyword evidence="1" id="KW-0472">Membrane</keyword>